<dbReference type="AlphaFoldDB" id="V6M692"/>
<keyword evidence="3" id="KW-0808">Transferase</keyword>
<proteinExistence type="predicted"/>
<dbReference type="OrthoDB" id="334783at2"/>
<evidence type="ECO:0000313" key="4">
    <source>
        <dbReference type="Proteomes" id="UP000017973"/>
    </source>
</evidence>
<evidence type="ECO:0000313" key="3">
    <source>
        <dbReference type="EMBL" id="EST54054.1"/>
    </source>
</evidence>
<protein>
    <submittedName>
        <fullName evidence="3">Aminoglycoside phosphotransferase</fullName>
    </submittedName>
</protein>
<dbReference type="PATRIC" id="fig|1408254.3.peg.2296"/>
<keyword evidence="1" id="KW-0812">Transmembrane</keyword>
<keyword evidence="1" id="KW-1133">Transmembrane helix</keyword>
<dbReference type="HOGENOM" id="CLU_078715_0_0_9"/>
<comment type="caution">
    <text evidence="3">The sequence shown here is derived from an EMBL/GenBank/DDBJ whole genome shotgun (WGS) entry which is preliminary data.</text>
</comment>
<evidence type="ECO:0000256" key="1">
    <source>
        <dbReference type="SAM" id="Phobius"/>
    </source>
</evidence>
<dbReference type="eggNOG" id="COG3173">
    <property type="taxonomic scope" value="Bacteria"/>
</dbReference>
<feature type="domain" description="Aminoglycoside phosphotransferase" evidence="2">
    <location>
        <begin position="55"/>
        <end position="288"/>
    </location>
</feature>
<feature type="transmembrane region" description="Helical" evidence="1">
    <location>
        <begin position="289"/>
        <end position="308"/>
    </location>
</feature>
<dbReference type="InterPro" id="IPR011009">
    <property type="entry name" value="Kinase-like_dom_sf"/>
</dbReference>
<organism evidence="3 4">
    <name type="scientific">Brevibacillus panacihumi W25</name>
    <dbReference type="NCBI Taxonomy" id="1408254"/>
    <lineage>
        <taxon>Bacteria</taxon>
        <taxon>Bacillati</taxon>
        <taxon>Bacillota</taxon>
        <taxon>Bacilli</taxon>
        <taxon>Bacillales</taxon>
        <taxon>Paenibacillaceae</taxon>
        <taxon>Brevibacillus</taxon>
    </lineage>
</organism>
<dbReference type="STRING" id="1408254.T458_11665"/>
<evidence type="ECO:0000259" key="2">
    <source>
        <dbReference type="Pfam" id="PF01636"/>
    </source>
</evidence>
<dbReference type="Proteomes" id="UP000017973">
    <property type="component" value="Unassembled WGS sequence"/>
</dbReference>
<accession>V6M692</accession>
<sequence>MAKRGTCDRKGTGRAARSFWEKPDKQEVGINVSDATNEAGGLLDGIPMLRNRYRLERIHRGYSSDHKYMVNDHEGNPQYVLRTYSIQKEKDKENEFKMLQRMEEIGVRCTKPIESGVLPSLGLGYMIVSYIEGEEASEALPFLAEKEQYDIGVQAGLELRKMHQIPCTDDDVGAWHERMTAKYDRNRAEYAKCGIAIEEESRLLSFIDGNLHLMKNRPNLFQHDDYHVGNLIVKDGAFSGVIDFNRYDWGDPIHEFVKAGMFSAEVSVPFCMGQIRGYHDCNEPGDEFWRLYSLYLAMTLVSSVVWILRVRPEELDSMMGKIRKVLDDHDHFERIVPKWYRK</sequence>
<dbReference type="GO" id="GO:0016740">
    <property type="term" value="F:transferase activity"/>
    <property type="evidence" value="ECO:0007669"/>
    <property type="project" value="UniProtKB-KW"/>
</dbReference>
<dbReference type="PANTHER" id="PTHR41283:SF1">
    <property type="entry name" value="AMINOGLYCOSIDE PHOSPHOTRANSFERASE DOMAIN-CONTAINING PROTEIN"/>
    <property type="match status" value="1"/>
</dbReference>
<keyword evidence="1" id="KW-0472">Membrane</keyword>
<dbReference type="Gene3D" id="3.90.1200.10">
    <property type="match status" value="1"/>
</dbReference>
<dbReference type="Pfam" id="PF01636">
    <property type="entry name" value="APH"/>
    <property type="match status" value="1"/>
</dbReference>
<dbReference type="InterPro" id="IPR002575">
    <property type="entry name" value="Aminoglycoside_PTrfase"/>
</dbReference>
<name>V6M692_9BACL</name>
<gene>
    <name evidence="3" type="ORF">T458_11665</name>
</gene>
<dbReference type="EMBL" id="AYJU01000016">
    <property type="protein sequence ID" value="EST54054.1"/>
    <property type="molecule type" value="Genomic_DNA"/>
</dbReference>
<dbReference type="SUPFAM" id="SSF56112">
    <property type="entry name" value="Protein kinase-like (PK-like)"/>
    <property type="match status" value="1"/>
</dbReference>
<keyword evidence="4" id="KW-1185">Reference proteome</keyword>
<reference evidence="3 4" key="1">
    <citation type="journal article" date="2014" name="Genome Announc.">
        <title>Draft Genome Sequence of Brevibacillus panacihumi Strain W25, a Halotolerant Hydrocarbon-Degrading Bacterium.</title>
        <authorList>
            <person name="Wang X."/>
            <person name="Jin D."/>
            <person name="Zhou L."/>
            <person name="Wu L."/>
            <person name="An W."/>
            <person name="Chen Y."/>
            <person name="Zhao L."/>
        </authorList>
    </citation>
    <scope>NUCLEOTIDE SEQUENCE [LARGE SCALE GENOMIC DNA]</scope>
    <source>
        <strain evidence="3 4">W25</strain>
    </source>
</reference>
<dbReference type="PANTHER" id="PTHR41283">
    <property type="entry name" value="AMINOGLYCOSIDE PHOSPHOTRANSFERASE"/>
    <property type="match status" value="1"/>
</dbReference>